<dbReference type="EMBL" id="CP019980">
    <property type="protein sequence ID" value="AVK95577.1"/>
    <property type="molecule type" value="Genomic_DNA"/>
</dbReference>
<proteinExistence type="inferred from homology"/>
<dbReference type="Proteomes" id="UP000255295">
    <property type="component" value="Unassembled WGS sequence"/>
</dbReference>
<reference evidence="8 10" key="1">
    <citation type="submission" date="2017-03" db="EMBL/GenBank/DDBJ databases">
        <title>The whole genome sequencing and assembly of Lysinibacillus sphaericus DSM 28T strain.</title>
        <authorList>
            <person name="Lee Y.-J."/>
            <person name="Yi H."/>
            <person name="Bahn Y.-S."/>
            <person name="Kim J.F."/>
            <person name="Lee D.-W."/>
        </authorList>
    </citation>
    <scope>NUCLEOTIDE SEQUENCE [LARGE SCALE GENOMIC DNA]</scope>
    <source>
        <strain evidence="8 10">DSM 28</strain>
    </source>
</reference>
<dbReference type="Gene3D" id="1.10.443.10">
    <property type="entry name" value="Intergrase catalytic core"/>
    <property type="match status" value="1"/>
</dbReference>
<feature type="domain" description="Tyr recombinase" evidence="6">
    <location>
        <begin position="160"/>
        <end position="344"/>
    </location>
</feature>
<comment type="similarity">
    <text evidence="1">Belongs to the 'phage' integrase family.</text>
</comment>
<gene>
    <name evidence="9" type="primary">ydcL</name>
    <name evidence="8" type="ORF">LS41612_04460</name>
    <name evidence="9" type="ORF">NCTC10338_03888</name>
</gene>
<dbReference type="PROSITE" id="PS51900">
    <property type="entry name" value="CB"/>
    <property type="match status" value="1"/>
</dbReference>
<dbReference type="GO" id="GO:0003677">
    <property type="term" value="F:DNA binding"/>
    <property type="evidence" value="ECO:0007669"/>
    <property type="project" value="UniProtKB-UniRule"/>
</dbReference>
<evidence type="ECO:0000256" key="4">
    <source>
        <dbReference type="ARBA" id="ARBA00023172"/>
    </source>
</evidence>
<dbReference type="GO" id="GO:0006310">
    <property type="term" value="P:DNA recombination"/>
    <property type="evidence" value="ECO:0007669"/>
    <property type="project" value="UniProtKB-KW"/>
</dbReference>
<dbReference type="Proteomes" id="UP000238825">
    <property type="component" value="Chromosome"/>
</dbReference>
<dbReference type="GeneID" id="48275441"/>
<dbReference type="CDD" id="cd01189">
    <property type="entry name" value="INT_ICEBs1_C_like"/>
    <property type="match status" value="1"/>
</dbReference>
<dbReference type="InterPro" id="IPR011010">
    <property type="entry name" value="DNA_brk_join_enz"/>
</dbReference>
<protein>
    <submittedName>
        <fullName evidence="9">Lambda integrase-like, N-terminal,DNA breaking-rejoining enzyme, catalytic core</fullName>
    </submittedName>
    <submittedName>
        <fullName evidence="8">Site-specific integrase</fullName>
    </submittedName>
</protein>
<dbReference type="AlphaFoldDB" id="A0A2S0JWR1"/>
<dbReference type="InterPro" id="IPR013762">
    <property type="entry name" value="Integrase-like_cat_sf"/>
</dbReference>
<evidence type="ECO:0000256" key="1">
    <source>
        <dbReference type="ARBA" id="ARBA00008857"/>
    </source>
</evidence>
<dbReference type="PANTHER" id="PTHR30349:SF64">
    <property type="entry name" value="PROPHAGE INTEGRASE INTD-RELATED"/>
    <property type="match status" value="1"/>
</dbReference>
<sequence length="360" mass="41762">MAVYKDESRGTWYFITRIEQPDGSKKQVKRRGFKTEKIALLAEAKLEAEGIVEEVVTFEFVAKEYLSWYQKRRKESSYIKISSIIDVHLIPHFKRKELRNIKQRDIVKFQDKLIESKMAASHIKKIHTTLSAVFNFAIKNEYTKENPASIVGNVDLKENKHVNFWTLEEFKSFVSVVDDDLYYALFMTLYYSGMRKGELLALTWADLDFDTNAINVDKTEYNRKVTTTKTEASRRKILMPKNVMTLLSAIKLERNPKLNYVVFGEINDSISTTTLDRRFEKYVALSGVKKIRIHDFRHSHASYLINKGTIISVIAARLGHSDVATTLNTYSHLYPTTEKEAVLDMENDFKPAQIIEFKAK</sequence>
<evidence type="ECO:0000256" key="2">
    <source>
        <dbReference type="ARBA" id="ARBA00022908"/>
    </source>
</evidence>
<evidence type="ECO:0000259" key="6">
    <source>
        <dbReference type="PROSITE" id="PS51898"/>
    </source>
</evidence>
<evidence type="ECO:0000259" key="7">
    <source>
        <dbReference type="PROSITE" id="PS51900"/>
    </source>
</evidence>
<dbReference type="InterPro" id="IPR004107">
    <property type="entry name" value="Integrase_SAM-like_N"/>
</dbReference>
<dbReference type="GO" id="GO:0015074">
    <property type="term" value="P:DNA integration"/>
    <property type="evidence" value="ECO:0007669"/>
    <property type="project" value="UniProtKB-KW"/>
</dbReference>
<dbReference type="InterPro" id="IPR010998">
    <property type="entry name" value="Integrase_recombinase_N"/>
</dbReference>
<keyword evidence="2" id="KW-0229">DNA integration</keyword>
<dbReference type="InterPro" id="IPR050090">
    <property type="entry name" value="Tyrosine_recombinase_XerCD"/>
</dbReference>
<dbReference type="SUPFAM" id="SSF56349">
    <property type="entry name" value="DNA breaking-rejoining enzymes"/>
    <property type="match status" value="1"/>
</dbReference>
<dbReference type="Pfam" id="PF14657">
    <property type="entry name" value="Arm-DNA-bind_4"/>
    <property type="match status" value="1"/>
</dbReference>
<reference evidence="9 11" key="2">
    <citation type="submission" date="2018-06" db="EMBL/GenBank/DDBJ databases">
        <authorList>
            <consortium name="Pathogen Informatics"/>
            <person name="Doyle S."/>
        </authorList>
    </citation>
    <scope>NUCLEOTIDE SEQUENCE [LARGE SCALE GENOMIC DNA]</scope>
    <source>
        <strain evidence="9 11">NCTC10338</strain>
    </source>
</reference>
<dbReference type="Pfam" id="PF14659">
    <property type="entry name" value="Phage_int_SAM_3"/>
    <property type="match status" value="1"/>
</dbReference>
<accession>A0A2S0JWR1</accession>
<name>A0A2S0JWR1_LYSSH</name>
<dbReference type="EMBL" id="UFSZ01000001">
    <property type="protein sequence ID" value="SUV18741.1"/>
    <property type="molecule type" value="Genomic_DNA"/>
</dbReference>
<evidence type="ECO:0000313" key="8">
    <source>
        <dbReference type="EMBL" id="AVK95577.1"/>
    </source>
</evidence>
<evidence type="ECO:0000313" key="11">
    <source>
        <dbReference type="Proteomes" id="UP000255295"/>
    </source>
</evidence>
<keyword evidence="4" id="KW-0233">DNA recombination</keyword>
<dbReference type="InterPro" id="IPR044068">
    <property type="entry name" value="CB"/>
</dbReference>
<evidence type="ECO:0000256" key="3">
    <source>
        <dbReference type="ARBA" id="ARBA00023125"/>
    </source>
</evidence>
<dbReference type="Pfam" id="PF00589">
    <property type="entry name" value="Phage_integrase"/>
    <property type="match status" value="1"/>
</dbReference>
<dbReference type="PROSITE" id="PS51898">
    <property type="entry name" value="TYR_RECOMBINASE"/>
    <property type="match status" value="1"/>
</dbReference>
<keyword evidence="3 5" id="KW-0238">DNA-binding</keyword>
<evidence type="ECO:0000313" key="9">
    <source>
        <dbReference type="EMBL" id="SUV18741.1"/>
    </source>
</evidence>
<evidence type="ECO:0000256" key="5">
    <source>
        <dbReference type="PROSITE-ProRule" id="PRU01248"/>
    </source>
</evidence>
<dbReference type="InterPro" id="IPR002104">
    <property type="entry name" value="Integrase_catalytic"/>
</dbReference>
<dbReference type="RefSeq" id="WP_024364786.1">
    <property type="nucleotide sequence ID" value="NZ_BJNS01000034.1"/>
</dbReference>
<organism evidence="8 10">
    <name type="scientific">Lysinibacillus sphaericus</name>
    <name type="common">Bacillus sphaericus</name>
    <dbReference type="NCBI Taxonomy" id="1421"/>
    <lineage>
        <taxon>Bacteria</taxon>
        <taxon>Bacillati</taxon>
        <taxon>Bacillota</taxon>
        <taxon>Bacilli</taxon>
        <taxon>Bacillales</taxon>
        <taxon>Bacillaceae</taxon>
        <taxon>Lysinibacillus</taxon>
    </lineage>
</organism>
<dbReference type="PANTHER" id="PTHR30349">
    <property type="entry name" value="PHAGE INTEGRASE-RELATED"/>
    <property type="match status" value="1"/>
</dbReference>
<dbReference type="InterPro" id="IPR028259">
    <property type="entry name" value="AP2-like_int_N"/>
</dbReference>
<dbReference type="Gene3D" id="1.10.150.130">
    <property type="match status" value="1"/>
</dbReference>
<feature type="domain" description="Core-binding (CB)" evidence="7">
    <location>
        <begin position="56"/>
        <end position="138"/>
    </location>
</feature>
<evidence type="ECO:0000313" key="10">
    <source>
        <dbReference type="Proteomes" id="UP000238825"/>
    </source>
</evidence>